<comment type="caution">
    <text evidence="1">The sequence shown here is derived from an EMBL/GenBank/DDBJ whole genome shotgun (WGS) entry which is preliminary data.</text>
</comment>
<reference evidence="1" key="1">
    <citation type="journal article" date="2004" name="Nature">
        <title>Genome duplication in the teleost fish Tetraodon nigroviridis reveals the early vertebrate proto-karyotype.</title>
        <authorList>
            <person name="Jaillon O."/>
            <person name="Aury J.-M."/>
            <person name="Brunet F."/>
            <person name="Petit J.-L."/>
            <person name="Stange-Thomann N."/>
            <person name="Mauceli E."/>
            <person name="Bouneau L."/>
            <person name="Fischer C."/>
            <person name="Ozouf-Costaz C."/>
            <person name="Bernot A."/>
            <person name="Nicaud S."/>
            <person name="Jaffe D."/>
            <person name="Fisher S."/>
            <person name="Lutfalla G."/>
            <person name="Dossat C."/>
            <person name="Segurens B."/>
            <person name="Dasilva C."/>
            <person name="Salanoubat M."/>
            <person name="Levy M."/>
            <person name="Boudet N."/>
            <person name="Castellano S."/>
            <person name="Anthouard V."/>
            <person name="Jubin C."/>
            <person name="Castelli V."/>
            <person name="Katinka M."/>
            <person name="Vacherie B."/>
            <person name="Biemont C."/>
            <person name="Skalli Z."/>
            <person name="Cattolico L."/>
            <person name="Poulain J."/>
            <person name="De Berardinis V."/>
            <person name="Cruaud C."/>
            <person name="Duprat S."/>
            <person name="Brottier P."/>
            <person name="Coutanceau J.-P."/>
            <person name="Gouzy J."/>
            <person name="Parra G."/>
            <person name="Lardier G."/>
            <person name="Chapple C."/>
            <person name="McKernan K.J."/>
            <person name="McEwan P."/>
            <person name="Bosak S."/>
            <person name="Kellis M."/>
            <person name="Volff J.-N."/>
            <person name="Guigo R."/>
            <person name="Zody M.C."/>
            <person name="Mesirov J."/>
            <person name="Lindblad-Toh K."/>
            <person name="Birren B."/>
            <person name="Nusbaum C."/>
            <person name="Kahn D."/>
            <person name="Robinson-Rechavi M."/>
            <person name="Laudet V."/>
            <person name="Schachter V."/>
            <person name="Quetier F."/>
            <person name="Saurin W."/>
            <person name="Scarpelli C."/>
            <person name="Wincker P."/>
            <person name="Lander E.S."/>
            <person name="Weissenbach J."/>
            <person name="Roest Crollius H."/>
        </authorList>
    </citation>
    <scope>NUCLEOTIDE SEQUENCE [LARGE SCALE GENOMIC DNA]</scope>
</reference>
<dbReference type="KEGG" id="tng:GSTEN00023100G001"/>
<dbReference type="EMBL" id="CAAE01014723">
    <property type="protein sequence ID" value="CAG03618.1"/>
    <property type="molecule type" value="Genomic_DNA"/>
</dbReference>
<sequence>MGEGLSSSPFPQNIALFVLHRPHINTFAPIVPHPHAAGFALPNSQFCPRQFERKFLTDNLPQIDLSERPTAPHQLVGFWVWVLGPGSSWGGLLHTEALGCECTCRTAEVEEMVECSSRRC</sequence>
<protein>
    <submittedName>
        <fullName evidence="1">(spotted green pufferfish) hypothetical protein</fullName>
    </submittedName>
</protein>
<proteinExistence type="predicted"/>
<reference evidence="1" key="2">
    <citation type="submission" date="2004-02" db="EMBL/GenBank/DDBJ databases">
        <authorList>
            <consortium name="Genoscope"/>
            <consortium name="Whitehead Institute Centre for Genome Research"/>
        </authorList>
    </citation>
    <scope>NUCLEOTIDE SEQUENCE</scope>
</reference>
<name>Q4S6W4_TETNG</name>
<dbReference type="AlphaFoldDB" id="Q4S6W4"/>
<evidence type="ECO:0000313" key="1">
    <source>
        <dbReference type="EMBL" id="CAG03618.1"/>
    </source>
</evidence>
<gene>
    <name evidence="1" type="ORF">GSTENG00023100001</name>
</gene>
<accession>Q4S6W4</accession>
<organism evidence="1">
    <name type="scientific">Tetraodon nigroviridis</name>
    <name type="common">Spotted green pufferfish</name>
    <name type="synonym">Chelonodon nigroviridis</name>
    <dbReference type="NCBI Taxonomy" id="99883"/>
    <lineage>
        <taxon>Eukaryota</taxon>
        <taxon>Metazoa</taxon>
        <taxon>Chordata</taxon>
        <taxon>Craniata</taxon>
        <taxon>Vertebrata</taxon>
        <taxon>Euteleostomi</taxon>
        <taxon>Actinopterygii</taxon>
        <taxon>Neopterygii</taxon>
        <taxon>Teleostei</taxon>
        <taxon>Neoteleostei</taxon>
        <taxon>Acanthomorphata</taxon>
        <taxon>Eupercaria</taxon>
        <taxon>Tetraodontiformes</taxon>
        <taxon>Tetradontoidea</taxon>
        <taxon>Tetraodontidae</taxon>
        <taxon>Tetraodon</taxon>
    </lineage>
</organism>